<evidence type="ECO:0000256" key="2">
    <source>
        <dbReference type="ARBA" id="ARBA00023002"/>
    </source>
</evidence>
<dbReference type="Pfam" id="PF01323">
    <property type="entry name" value="DSBA"/>
    <property type="match status" value="1"/>
</dbReference>
<dbReference type="RefSeq" id="WP_354144915.1">
    <property type="nucleotide sequence ID" value="NZ_JAZDQV010000007.1"/>
</dbReference>
<dbReference type="PANTHER" id="PTHR13887:SF14">
    <property type="entry name" value="DISULFIDE BOND FORMATION PROTEIN D"/>
    <property type="match status" value="1"/>
</dbReference>
<dbReference type="EMBL" id="JAZDQV010000007">
    <property type="protein sequence ID" value="MEE1877812.1"/>
    <property type="molecule type" value="Genomic_DNA"/>
</dbReference>
<dbReference type="SUPFAM" id="SSF52833">
    <property type="entry name" value="Thioredoxin-like"/>
    <property type="match status" value="1"/>
</dbReference>
<evidence type="ECO:0000256" key="4">
    <source>
        <dbReference type="ARBA" id="ARBA00023284"/>
    </source>
</evidence>
<keyword evidence="5" id="KW-0472">Membrane</keyword>
<evidence type="ECO:0000259" key="6">
    <source>
        <dbReference type="Pfam" id="PF01323"/>
    </source>
</evidence>
<protein>
    <submittedName>
        <fullName evidence="8">DsbA family protein</fullName>
    </submittedName>
</protein>
<dbReference type="PROSITE" id="PS00194">
    <property type="entry name" value="THIOREDOXIN_1"/>
    <property type="match status" value="1"/>
</dbReference>
<organism evidence="8 9">
    <name type="scientific">Altererythrobacter litoralis</name>
    <dbReference type="NCBI Taxonomy" id="3113904"/>
    <lineage>
        <taxon>Bacteria</taxon>
        <taxon>Pseudomonadati</taxon>
        <taxon>Pseudomonadota</taxon>
        <taxon>Alphaproteobacteria</taxon>
        <taxon>Sphingomonadales</taxon>
        <taxon>Erythrobacteraceae</taxon>
        <taxon>Altererythrobacter</taxon>
    </lineage>
</organism>
<dbReference type="Gene3D" id="3.40.30.10">
    <property type="entry name" value="Glutaredoxin"/>
    <property type="match status" value="1"/>
</dbReference>
<reference evidence="8 9" key="1">
    <citation type="submission" date="2024-01" db="EMBL/GenBank/DDBJ databases">
        <title>The genome sequence of Erythrobacteraceae sp. strain 1XM1-14.</title>
        <authorList>
            <person name="Liu Y."/>
        </authorList>
    </citation>
    <scope>NUCLEOTIDE SEQUENCE [LARGE SCALE GENOMIC DNA]</scope>
    <source>
        <strain evidence="8 9">1XM1-14</strain>
    </source>
</reference>
<dbReference type="Proteomes" id="UP001343492">
    <property type="component" value="Unassembled WGS sequence"/>
</dbReference>
<feature type="transmembrane region" description="Helical" evidence="5">
    <location>
        <begin position="15"/>
        <end position="35"/>
    </location>
</feature>
<sequence>MSSTGDKMTDNFKTLLRTAAVALVFGFAGAAIWSYSGLGDARTKSYLLANPDILPQMAEAYQSQQAKDRLAGISEQVMTPFPGAVLGNPNGSKVLVEFTDYNCPYCAMSQADVHRLIESDPEVKIVVREWSIFQGSEVASQMALAAAKQGKYAAFHDAMFRLGPVSPESVEAAAREAGLDLERARADAASDEVAQELARNQALAGQLGFSGTPSWVTKDRAFEGAVGYGALKEALEPGES</sequence>
<gene>
    <name evidence="8" type="ORF">VRS74_08955</name>
</gene>
<feature type="domain" description="DSBA-like thioredoxin" evidence="6">
    <location>
        <begin position="95"/>
        <end position="235"/>
    </location>
</feature>
<keyword evidence="5" id="KW-0812">Transmembrane</keyword>
<dbReference type="InterPro" id="IPR041205">
    <property type="entry name" value="ScsC_N"/>
</dbReference>
<evidence type="ECO:0000256" key="5">
    <source>
        <dbReference type="SAM" id="Phobius"/>
    </source>
</evidence>
<keyword evidence="4" id="KW-0676">Redox-active center</keyword>
<proteinExistence type="predicted"/>
<keyword evidence="2" id="KW-0560">Oxidoreductase</keyword>
<keyword evidence="5" id="KW-1133">Transmembrane helix</keyword>
<evidence type="ECO:0000256" key="3">
    <source>
        <dbReference type="ARBA" id="ARBA00023157"/>
    </source>
</evidence>
<evidence type="ECO:0000256" key="1">
    <source>
        <dbReference type="ARBA" id="ARBA00022729"/>
    </source>
</evidence>
<evidence type="ECO:0000313" key="8">
    <source>
        <dbReference type="EMBL" id="MEE1877812.1"/>
    </source>
</evidence>
<dbReference type="InterPro" id="IPR017937">
    <property type="entry name" value="Thioredoxin_CS"/>
</dbReference>
<dbReference type="InterPro" id="IPR001853">
    <property type="entry name" value="DSBA-like_thioredoxin_dom"/>
</dbReference>
<keyword evidence="3" id="KW-1015">Disulfide bond</keyword>
<dbReference type="Pfam" id="PF18312">
    <property type="entry name" value="ScsC_N"/>
    <property type="match status" value="1"/>
</dbReference>
<dbReference type="PANTHER" id="PTHR13887">
    <property type="entry name" value="GLUTATHIONE S-TRANSFERASE KAPPA"/>
    <property type="match status" value="1"/>
</dbReference>
<evidence type="ECO:0000259" key="7">
    <source>
        <dbReference type="Pfam" id="PF18312"/>
    </source>
</evidence>
<keyword evidence="1" id="KW-0732">Signal</keyword>
<evidence type="ECO:0000313" key="9">
    <source>
        <dbReference type="Proteomes" id="UP001343492"/>
    </source>
</evidence>
<comment type="caution">
    <text evidence="8">The sequence shown here is derived from an EMBL/GenBank/DDBJ whole genome shotgun (WGS) entry which is preliminary data.</text>
</comment>
<dbReference type="InterPro" id="IPR036249">
    <property type="entry name" value="Thioredoxin-like_sf"/>
</dbReference>
<accession>A0ABU7GFE8</accession>
<keyword evidence="9" id="KW-1185">Reference proteome</keyword>
<feature type="domain" description="Copper resistance protein ScsC N-terminal" evidence="7">
    <location>
        <begin position="44"/>
        <end position="67"/>
    </location>
</feature>
<name>A0ABU7GFE8_9SPHN</name>
<dbReference type="CDD" id="cd03023">
    <property type="entry name" value="DsbA_Com1_like"/>
    <property type="match status" value="1"/>
</dbReference>